<proteinExistence type="inferred from homology"/>
<sequence>MNVIDPVAANQGDITGRVRLEQSEDGARLTGWALGEADVPGEPPEIAIQVPGLGLRTLAAWPLAPDAEALPDGACGFTWHLPSSVRDGVPRELRVWNLATGLELAGSPIAVGRGAAVQANEAEAPLARWDAPLTGHVSAGDPVELAPGLFVAAEPPARSLRYELVVGDPMTADTAPERGIRILADAPSGRIALHFPLAPLMPTIEDTPALLQLRAWLPQATQRAMQAQAELWLMVFRFGGFEKLRRLRRVRVFRRPSLITAQITLSEEDFAAGALWLGVEALNARGLAAMPPRIVAPAGSSAAGMEDQRLHSAFDALAELVRVHGEAAMPTHALLPAMPPAAGQSPCVAAGDAHPFTQVILPVYNGDDIVRGCLRALRAAGTGPFQVLIVDDGSRGFTAEMLRREVAGDPRFILHRRDTNRGYTKSINEAVALTQAPWVVVLNSDTVVPHGWLDRLHAAARARPGTGMVGPLSNAATWQSIPEVKRPDGSWSVNDMIEPEHLDAVQRLLDEVSTREYPEFPVLNGFCTLIARTVLDRIGAYDEEAFPMGYGEETDLCLRARRAGFRLTLADDAFVYHHKSLSFGAAGRSPLTRAGGLEMTNKHLGVNIAALERTMQSCPALVRVRARMLDRLKEIS</sequence>
<dbReference type="RefSeq" id="WP_211873158.1">
    <property type="nucleotide sequence ID" value="NZ_JAAEDH010000003.1"/>
</dbReference>
<dbReference type="InterPro" id="IPR029044">
    <property type="entry name" value="Nucleotide-diphossugar_trans"/>
</dbReference>
<dbReference type="CDD" id="cd04186">
    <property type="entry name" value="GT_2_like_c"/>
    <property type="match status" value="1"/>
</dbReference>
<dbReference type="Proteomes" id="UP001196068">
    <property type="component" value="Unassembled WGS sequence"/>
</dbReference>
<organism evidence="5 6">
    <name type="scientific">Plastoroseomonas arctica</name>
    <dbReference type="NCBI Taxonomy" id="1509237"/>
    <lineage>
        <taxon>Bacteria</taxon>
        <taxon>Pseudomonadati</taxon>
        <taxon>Pseudomonadota</taxon>
        <taxon>Alphaproteobacteria</taxon>
        <taxon>Acetobacterales</taxon>
        <taxon>Acetobacteraceae</taxon>
        <taxon>Plastoroseomonas</taxon>
    </lineage>
</organism>
<evidence type="ECO:0000259" key="4">
    <source>
        <dbReference type="Pfam" id="PF00535"/>
    </source>
</evidence>
<accession>A0AAF1KHU6</accession>
<dbReference type="AlphaFoldDB" id="A0AAF1KHU6"/>
<dbReference type="EMBL" id="JAAEDH010000003">
    <property type="protein sequence ID" value="MBR0654344.1"/>
    <property type="molecule type" value="Genomic_DNA"/>
</dbReference>
<dbReference type="InterPro" id="IPR001173">
    <property type="entry name" value="Glyco_trans_2-like"/>
</dbReference>
<name>A0AAF1KHU6_9PROT</name>
<evidence type="ECO:0000313" key="6">
    <source>
        <dbReference type="Proteomes" id="UP001196068"/>
    </source>
</evidence>
<keyword evidence="6" id="KW-1185">Reference proteome</keyword>
<evidence type="ECO:0000256" key="2">
    <source>
        <dbReference type="ARBA" id="ARBA00022676"/>
    </source>
</evidence>
<keyword evidence="3" id="KW-0808">Transferase</keyword>
<comment type="similarity">
    <text evidence="1">Belongs to the glycosyltransferase 2 family.</text>
</comment>
<reference evidence="5" key="2">
    <citation type="journal article" date="2021" name="Syst. Appl. Microbiol.">
        <title>Roseomonas hellenica sp. nov., isolated from roots of wild-growing Alkanna tinctoria.</title>
        <authorList>
            <person name="Rat A."/>
            <person name="Naranjo H.D."/>
            <person name="Lebbe L."/>
            <person name="Cnockaert M."/>
            <person name="Krigas N."/>
            <person name="Grigoriadou K."/>
            <person name="Maloupa E."/>
            <person name="Willems A."/>
        </authorList>
    </citation>
    <scope>NUCLEOTIDE SEQUENCE</scope>
    <source>
        <strain evidence="5">LMG 28251</strain>
    </source>
</reference>
<keyword evidence="2" id="KW-0328">Glycosyltransferase</keyword>
<evidence type="ECO:0000256" key="3">
    <source>
        <dbReference type="ARBA" id="ARBA00022679"/>
    </source>
</evidence>
<gene>
    <name evidence="5" type="ORF">GXW79_04540</name>
</gene>
<feature type="domain" description="Glycosyltransferase 2-like" evidence="4">
    <location>
        <begin position="359"/>
        <end position="462"/>
    </location>
</feature>
<evidence type="ECO:0000313" key="5">
    <source>
        <dbReference type="EMBL" id="MBR0654344.1"/>
    </source>
</evidence>
<reference evidence="5" key="1">
    <citation type="submission" date="2020-01" db="EMBL/GenBank/DDBJ databases">
        <authorList>
            <person name="Rat A."/>
        </authorList>
    </citation>
    <scope>NUCLEOTIDE SEQUENCE</scope>
    <source>
        <strain evidence="5">LMG 28251</strain>
    </source>
</reference>
<dbReference type="GO" id="GO:0016757">
    <property type="term" value="F:glycosyltransferase activity"/>
    <property type="evidence" value="ECO:0007669"/>
    <property type="project" value="UniProtKB-KW"/>
</dbReference>
<protein>
    <submittedName>
        <fullName evidence="5">Glycosyltransferase family 2 protein</fullName>
    </submittedName>
</protein>
<dbReference type="PANTHER" id="PTHR43179:SF12">
    <property type="entry name" value="GALACTOFURANOSYLTRANSFERASE GLFT2"/>
    <property type="match status" value="1"/>
</dbReference>
<dbReference type="Gene3D" id="3.90.550.10">
    <property type="entry name" value="Spore Coat Polysaccharide Biosynthesis Protein SpsA, Chain A"/>
    <property type="match status" value="1"/>
</dbReference>
<evidence type="ECO:0000256" key="1">
    <source>
        <dbReference type="ARBA" id="ARBA00006739"/>
    </source>
</evidence>
<dbReference type="PANTHER" id="PTHR43179">
    <property type="entry name" value="RHAMNOSYLTRANSFERASE WBBL"/>
    <property type="match status" value="1"/>
</dbReference>
<dbReference type="Pfam" id="PF00535">
    <property type="entry name" value="Glycos_transf_2"/>
    <property type="match status" value="1"/>
</dbReference>
<dbReference type="SUPFAM" id="SSF53448">
    <property type="entry name" value="Nucleotide-diphospho-sugar transferases"/>
    <property type="match status" value="1"/>
</dbReference>
<comment type="caution">
    <text evidence="5">The sequence shown here is derived from an EMBL/GenBank/DDBJ whole genome shotgun (WGS) entry which is preliminary data.</text>
</comment>